<organism evidence="1 2">
    <name type="scientific">Grylomicrobium aquisgranensis</name>
    <dbReference type="NCBI Taxonomy" id="2926318"/>
    <lineage>
        <taxon>Bacteria</taxon>
        <taxon>Bacillati</taxon>
        <taxon>Bacillota</taxon>
        <taxon>Erysipelotrichia</taxon>
        <taxon>Erysipelotrichales</taxon>
        <taxon>Erysipelotrichaceae</taxon>
        <taxon>Grylomicrobium</taxon>
    </lineage>
</organism>
<evidence type="ECO:0000313" key="2">
    <source>
        <dbReference type="Proteomes" id="UP001286174"/>
    </source>
</evidence>
<dbReference type="RefSeq" id="WP_108774330.1">
    <property type="nucleotide sequence ID" value="NZ_JALBUR010000036.1"/>
</dbReference>
<sequence>MELLVHITNHEETVTPIMDKMMAAGIHGASIVTCEGMLAAVNADSVNAPAIFGGLRQFLNPERPQNKMILVLLEDNQVQQAIDIVHQVSGDLRLPNTGVMFVLPVSRCEGTDSH</sequence>
<dbReference type="Proteomes" id="UP001286174">
    <property type="component" value="Unassembled WGS sequence"/>
</dbReference>
<name>A0AB35U6D2_9FIRM</name>
<proteinExistence type="predicted"/>
<evidence type="ECO:0008006" key="3">
    <source>
        <dbReference type="Google" id="ProtNLM"/>
    </source>
</evidence>
<dbReference type="EMBL" id="JALBUR010000036">
    <property type="protein sequence ID" value="MDX8420409.1"/>
    <property type="molecule type" value="Genomic_DNA"/>
</dbReference>
<gene>
    <name evidence="1" type="ORF">MOZ60_09965</name>
</gene>
<comment type="caution">
    <text evidence="1">The sequence shown here is derived from an EMBL/GenBank/DDBJ whole genome shotgun (WGS) entry which is preliminary data.</text>
</comment>
<accession>A0AB35U6D2</accession>
<dbReference type="InterPro" id="IPR011322">
    <property type="entry name" value="N-reg_PII-like_a/b"/>
</dbReference>
<protein>
    <recommendedName>
        <fullName evidence="3">Nitrogen regulatory protein P-II</fullName>
    </recommendedName>
</protein>
<dbReference type="SUPFAM" id="SSF54913">
    <property type="entry name" value="GlnB-like"/>
    <property type="match status" value="1"/>
</dbReference>
<reference evidence="1 2" key="1">
    <citation type="submission" date="2022-03" db="EMBL/GenBank/DDBJ databases">
        <title>Novel taxa within the pig intestine.</title>
        <authorList>
            <person name="Wylensek D."/>
            <person name="Bishof K."/>
            <person name="Afrizal A."/>
            <person name="Clavel T."/>
        </authorList>
    </citation>
    <scope>NUCLEOTIDE SEQUENCE [LARGE SCALE GENOMIC DNA]</scope>
    <source>
        <strain evidence="1 2">CLA-KB-P133</strain>
    </source>
</reference>
<dbReference type="AlphaFoldDB" id="A0AB35U6D2"/>
<evidence type="ECO:0000313" key="1">
    <source>
        <dbReference type="EMBL" id="MDX8420409.1"/>
    </source>
</evidence>
<keyword evidence="2" id="KW-1185">Reference proteome</keyword>